<evidence type="ECO:0000256" key="5">
    <source>
        <dbReference type="ARBA" id="ARBA00037847"/>
    </source>
</evidence>
<keyword evidence="2" id="KW-0812">Transmembrane</keyword>
<dbReference type="Pfam" id="PF06789">
    <property type="entry name" value="MINAR1_C"/>
    <property type="match status" value="1"/>
</dbReference>
<comment type="caution">
    <text evidence="8">The sequence shown here is derived from an EMBL/GenBank/DDBJ whole genome shotgun (WGS) entry which is preliminary data.</text>
</comment>
<feature type="compositionally biased region" description="Gly residues" evidence="6">
    <location>
        <begin position="68"/>
        <end position="77"/>
    </location>
</feature>
<sequence length="213" mass="22894">MTSTARSGSPGGGRGGARQESCTGTPNPSANLSANLSASLSASLSQTARPALTARQTGAAGAAEGEGEGGSESGRGMGLRRSLFPRRPSRCLMEDNISKSPRDWEDRKEREREGTDRHCKHKEKASYLIEQVFSPHAFPPSVHPHLKGSPLYTDLRLSKLPEGKRPAPPWGLEDLQRSAGDKSTLPALDLQQVKSRLARGGHPHSAKYRPRSP</sequence>
<feature type="compositionally biased region" description="Basic residues" evidence="6">
    <location>
        <begin position="196"/>
        <end position="213"/>
    </location>
</feature>
<evidence type="ECO:0000313" key="8">
    <source>
        <dbReference type="EMBL" id="KAJ8393070.1"/>
    </source>
</evidence>
<protein>
    <recommendedName>
        <fullName evidence="7">Major intrinsically disordered Notch2-binding receptor 1-like C-terminal domain-containing protein</fullName>
    </recommendedName>
</protein>
<comment type="similarity">
    <text evidence="1">Belongs to the MINAR family.</text>
</comment>
<accession>A0AAD7RZA8</accession>
<dbReference type="Proteomes" id="UP001221898">
    <property type="component" value="Unassembled WGS sequence"/>
</dbReference>
<name>A0AAD7RZA8_9TELE</name>
<proteinExistence type="inferred from homology"/>
<feature type="compositionally biased region" description="Low complexity" evidence="6">
    <location>
        <begin position="29"/>
        <end position="45"/>
    </location>
</feature>
<keyword evidence="4" id="KW-0472">Membrane</keyword>
<feature type="region of interest" description="Disordered" evidence="6">
    <location>
        <begin position="1"/>
        <end position="122"/>
    </location>
</feature>
<organism evidence="8 9">
    <name type="scientific">Aldrovandia affinis</name>
    <dbReference type="NCBI Taxonomy" id="143900"/>
    <lineage>
        <taxon>Eukaryota</taxon>
        <taxon>Metazoa</taxon>
        <taxon>Chordata</taxon>
        <taxon>Craniata</taxon>
        <taxon>Vertebrata</taxon>
        <taxon>Euteleostomi</taxon>
        <taxon>Actinopterygii</taxon>
        <taxon>Neopterygii</taxon>
        <taxon>Teleostei</taxon>
        <taxon>Notacanthiformes</taxon>
        <taxon>Halosauridae</taxon>
        <taxon>Aldrovandia</taxon>
    </lineage>
</organism>
<evidence type="ECO:0000256" key="1">
    <source>
        <dbReference type="ARBA" id="ARBA00006410"/>
    </source>
</evidence>
<evidence type="ECO:0000313" key="9">
    <source>
        <dbReference type="Proteomes" id="UP001221898"/>
    </source>
</evidence>
<dbReference type="GO" id="GO:0008285">
    <property type="term" value="P:negative regulation of cell population proliferation"/>
    <property type="evidence" value="ECO:0007669"/>
    <property type="project" value="TreeGrafter"/>
</dbReference>
<dbReference type="PANTHER" id="PTHR31530:SF2">
    <property type="entry name" value="MAJOR INTRINSICALLY DISORDERED NOTCH2-BINDING RECEPTOR 1"/>
    <property type="match status" value="1"/>
</dbReference>
<evidence type="ECO:0000259" key="7">
    <source>
        <dbReference type="Pfam" id="PF06789"/>
    </source>
</evidence>
<feature type="domain" description="Major intrinsically disordered Notch2-binding receptor 1-like C-terminal" evidence="7">
    <location>
        <begin position="108"/>
        <end position="195"/>
    </location>
</feature>
<evidence type="ECO:0000256" key="3">
    <source>
        <dbReference type="ARBA" id="ARBA00022989"/>
    </source>
</evidence>
<dbReference type="GO" id="GO:0005886">
    <property type="term" value="C:plasma membrane"/>
    <property type="evidence" value="ECO:0007669"/>
    <property type="project" value="TreeGrafter"/>
</dbReference>
<evidence type="ECO:0000256" key="4">
    <source>
        <dbReference type="ARBA" id="ARBA00023136"/>
    </source>
</evidence>
<feature type="region of interest" description="Disordered" evidence="6">
    <location>
        <begin position="158"/>
        <end position="213"/>
    </location>
</feature>
<comment type="subcellular location">
    <subcellularLocation>
        <location evidence="5">Endomembrane system</location>
        <topology evidence="5">Single-pass membrane protein</topology>
    </subcellularLocation>
</comment>
<keyword evidence="9" id="KW-1185">Reference proteome</keyword>
<feature type="compositionally biased region" description="Basic and acidic residues" evidence="6">
    <location>
        <begin position="92"/>
        <end position="117"/>
    </location>
</feature>
<dbReference type="AlphaFoldDB" id="A0AAD7RZA8"/>
<reference evidence="8" key="1">
    <citation type="journal article" date="2023" name="Science">
        <title>Genome structures resolve the early diversification of teleost fishes.</title>
        <authorList>
            <person name="Parey E."/>
            <person name="Louis A."/>
            <person name="Montfort J."/>
            <person name="Bouchez O."/>
            <person name="Roques C."/>
            <person name="Iampietro C."/>
            <person name="Lluch J."/>
            <person name="Castinel A."/>
            <person name="Donnadieu C."/>
            <person name="Desvignes T."/>
            <person name="Floi Bucao C."/>
            <person name="Jouanno E."/>
            <person name="Wen M."/>
            <person name="Mejri S."/>
            <person name="Dirks R."/>
            <person name="Jansen H."/>
            <person name="Henkel C."/>
            <person name="Chen W.J."/>
            <person name="Zahm M."/>
            <person name="Cabau C."/>
            <person name="Klopp C."/>
            <person name="Thompson A.W."/>
            <person name="Robinson-Rechavi M."/>
            <person name="Braasch I."/>
            <person name="Lecointre G."/>
            <person name="Bobe J."/>
            <person name="Postlethwait J.H."/>
            <person name="Berthelot C."/>
            <person name="Roest Crollius H."/>
            <person name="Guiguen Y."/>
        </authorList>
    </citation>
    <scope>NUCLEOTIDE SEQUENCE</scope>
    <source>
        <strain evidence="8">NC1722</strain>
    </source>
</reference>
<dbReference type="EMBL" id="JAINUG010000140">
    <property type="protein sequence ID" value="KAJ8393070.1"/>
    <property type="molecule type" value="Genomic_DNA"/>
</dbReference>
<dbReference type="InterPro" id="IPR039706">
    <property type="entry name" value="MINAR1-like"/>
</dbReference>
<dbReference type="GO" id="GO:0032007">
    <property type="term" value="P:negative regulation of TOR signaling"/>
    <property type="evidence" value="ECO:0007669"/>
    <property type="project" value="TreeGrafter"/>
</dbReference>
<dbReference type="GO" id="GO:0012505">
    <property type="term" value="C:endomembrane system"/>
    <property type="evidence" value="ECO:0007669"/>
    <property type="project" value="UniProtKB-SubCell"/>
</dbReference>
<gene>
    <name evidence="8" type="ORF">AAFF_G00067530</name>
</gene>
<evidence type="ECO:0000256" key="2">
    <source>
        <dbReference type="ARBA" id="ARBA00022692"/>
    </source>
</evidence>
<dbReference type="PANTHER" id="PTHR31530">
    <property type="entry name" value="MAJOR INTRINSICALLY DISORDERED NOTCH2-BINDING RECEPTOR 1 MINAR1 FAMILY MEMBER"/>
    <property type="match status" value="1"/>
</dbReference>
<keyword evidence="3" id="KW-1133">Transmembrane helix</keyword>
<evidence type="ECO:0000256" key="6">
    <source>
        <dbReference type="SAM" id="MobiDB-lite"/>
    </source>
</evidence>
<dbReference type="InterPro" id="IPR009626">
    <property type="entry name" value="MINAR1-like_C"/>
</dbReference>